<dbReference type="InterPro" id="IPR006569">
    <property type="entry name" value="CID_dom"/>
</dbReference>
<dbReference type="PANTHER" id="PTHR12460">
    <property type="entry name" value="CYCLIN-DEPENDENT KINASE INHIBITOR-RELATED PROTEIN"/>
    <property type="match status" value="1"/>
</dbReference>
<dbReference type="EMBL" id="QZWG01000005">
    <property type="protein sequence ID" value="RZC11525.1"/>
    <property type="molecule type" value="Genomic_DNA"/>
</dbReference>
<keyword evidence="4" id="KW-1185">Reference proteome</keyword>
<keyword evidence="3" id="KW-0548">Nucleotidyltransferase</keyword>
<dbReference type="Pfam" id="PF04818">
    <property type="entry name" value="CID"/>
    <property type="match status" value="1"/>
</dbReference>
<dbReference type="AlphaFoldDB" id="A0A445KL24"/>
<keyword evidence="1" id="KW-0507">mRNA processing</keyword>
<dbReference type="PROSITE" id="PS51391">
    <property type="entry name" value="CID"/>
    <property type="match status" value="1"/>
</dbReference>
<dbReference type="Gene3D" id="1.25.40.90">
    <property type="match status" value="1"/>
</dbReference>
<comment type="caution">
    <text evidence="3">The sequence shown here is derived from an EMBL/GenBank/DDBJ whole genome shotgun (WGS) entry which is preliminary data.</text>
</comment>
<dbReference type="PANTHER" id="PTHR12460:SF0">
    <property type="entry name" value="CID DOMAIN-CONTAINING PROTEIN-RELATED"/>
    <property type="match status" value="1"/>
</dbReference>
<dbReference type="GO" id="GO:0000993">
    <property type="term" value="F:RNA polymerase II complex binding"/>
    <property type="evidence" value="ECO:0007669"/>
    <property type="project" value="TreeGrafter"/>
</dbReference>
<dbReference type="InterPro" id="IPR008942">
    <property type="entry name" value="ENTH_VHS"/>
</dbReference>
<keyword evidence="3" id="KW-0808">Transferase</keyword>
<reference evidence="3 4" key="1">
    <citation type="submission" date="2018-09" db="EMBL/GenBank/DDBJ databases">
        <title>A high-quality reference genome of wild soybean provides a powerful tool to mine soybean genomes.</title>
        <authorList>
            <person name="Xie M."/>
            <person name="Chung C.Y.L."/>
            <person name="Li M.-W."/>
            <person name="Wong F.-L."/>
            <person name="Chan T.-F."/>
            <person name="Lam H.-M."/>
        </authorList>
    </citation>
    <scope>NUCLEOTIDE SEQUENCE [LARGE SCALE GENOMIC DNA]</scope>
    <source>
        <strain evidence="4">cv. W05</strain>
        <tissue evidence="3">Hypocotyl of etiolated seedlings</tissue>
    </source>
</reference>
<organism evidence="3 4">
    <name type="scientific">Glycine soja</name>
    <name type="common">Wild soybean</name>
    <dbReference type="NCBI Taxonomy" id="3848"/>
    <lineage>
        <taxon>Eukaryota</taxon>
        <taxon>Viridiplantae</taxon>
        <taxon>Streptophyta</taxon>
        <taxon>Embryophyta</taxon>
        <taxon>Tracheophyta</taxon>
        <taxon>Spermatophyta</taxon>
        <taxon>Magnoliopsida</taxon>
        <taxon>eudicotyledons</taxon>
        <taxon>Gunneridae</taxon>
        <taxon>Pentapetalae</taxon>
        <taxon>rosids</taxon>
        <taxon>fabids</taxon>
        <taxon>Fabales</taxon>
        <taxon>Fabaceae</taxon>
        <taxon>Papilionoideae</taxon>
        <taxon>50 kb inversion clade</taxon>
        <taxon>NPAAA clade</taxon>
        <taxon>indigoferoid/millettioid clade</taxon>
        <taxon>Phaseoleae</taxon>
        <taxon>Glycine</taxon>
        <taxon>Glycine subgen. Soja</taxon>
    </lineage>
</organism>
<dbReference type="Pfam" id="PF07727">
    <property type="entry name" value="RVT_2"/>
    <property type="match status" value="1"/>
</dbReference>
<proteinExistence type="predicted"/>
<accession>A0A445KL24</accession>
<dbReference type="GO" id="GO:0005634">
    <property type="term" value="C:nucleus"/>
    <property type="evidence" value="ECO:0007669"/>
    <property type="project" value="UniProtKB-ARBA"/>
</dbReference>
<dbReference type="EC" id="2.7.7.7" evidence="3"/>
<evidence type="ECO:0000313" key="3">
    <source>
        <dbReference type="EMBL" id="RZC11525.1"/>
    </source>
</evidence>
<evidence type="ECO:0000259" key="2">
    <source>
        <dbReference type="PROSITE" id="PS51391"/>
    </source>
</evidence>
<dbReference type="SMART" id="SM00582">
    <property type="entry name" value="RPR"/>
    <property type="match status" value="1"/>
</dbReference>
<sequence>MYFLNILSALSRLCISHRKRAKEIVETWDKLFSSSQKEQCISFLYLANDILQNSKRKGGEFVNEFWKVLPAALRRVYDSDEHGKKAVTRLIDIWEERKVFGSRGQGLKDEIMGQNPLPSSTSNGKSSNPIKIVKRDAHSVRLKLAVGCLPEKLLTSLHSVHDEHLNEEFALNKCNAVVHQVGKLVEDAENILAQVPTSLHALFSFRRDAFSPVSHHNKSALLQRVLRHQTCRLPPLDTLPCAAFLWHIQCWVYIMKVGPDGNGNIDRFKAPLVAKGYTHIFHLDNGDTFSLVAKITFVRLFLAMDAIYHWLLHQLDIKNAFLHGRNIAFVESQFLNALYDGHWVALMHILRYIKNAPGHIPLYEDKDNAKIVYYSNADWVGSPSDKRSTSAIVFLLEIIQSHVEARRRIRLLDPVLKLNSMPWQQLQVKLHGLGNLSNSFSLETLRALSLFAIIKPLFTLHLIRSSMNELNTEID</sequence>
<dbReference type="GO" id="GO:0031124">
    <property type="term" value="P:mRNA 3'-end processing"/>
    <property type="evidence" value="ECO:0007669"/>
    <property type="project" value="TreeGrafter"/>
</dbReference>
<dbReference type="GO" id="GO:0003887">
    <property type="term" value="F:DNA-directed DNA polymerase activity"/>
    <property type="evidence" value="ECO:0007669"/>
    <property type="project" value="UniProtKB-EC"/>
</dbReference>
<evidence type="ECO:0000313" key="4">
    <source>
        <dbReference type="Proteomes" id="UP000289340"/>
    </source>
</evidence>
<name>A0A445KL24_GLYSO</name>
<dbReference type="SUPFAM" id="SSF48464">
    <property type="entry name" value="ENTH/VHS domain"/>
    <property type="match status" value="1"/>
</dbReference>
<evidence type="ECO:0000256" key="1">
    <source>
        <dbReference type="ARBA" id="ARBA00022664"/>
    </source>
</evidence>
<feature type="domain" description="CID" evidence="2">
    <location>
        <begin position="1"/>
        <end position="116"/>
    </location>
</feature>
<protein>
    <submittedName>
        <fullName evidence="3">Regulation of nuclear pre-mRNA domain-containing protein 1B</fullName>
        <ecNumber evidence="3">2.7.7.7</ecNumber>
    </submittedName>
</protein>
<dbReference type="CDD" id="cd16981">
    <property type="entry name" value="CID_RPRD_like"/>
    <property type="match status" value="1"/>
</dbReference>
<gene>
    <name evidence="3" type="ORF">D0Y65_011638</name>
</gene>
<dbReference type="InterPro" id="IPR013103">
    <property type="entry name" value="RVT_2"/>
</dbReference>
<dbReference type="Proteomes" id="UP000289340">
    <property type="component" value="Chromosome 5"/>
</dbReference>